<dbReference type="AlphaFoldDB" id="A0A7W7YP13"/>
<dbReference type="PANTHER" id="PTHR40524:SF1">
    <property type="entry name" value="PEPTIDASE C39-LIKE DOMAIN-CONTAINING PROTEIN"/>
    <property type="match status" value="1"/>
</dbReference>
<sequence>MKRLIIIALLTLLVGGAGLWGYVWWKTRSASHIAAQGGRTLSIRLPAEAPHFRQNDPRWGAEKLGRTSETIKSVGCAMCSVASAAQYLGETTDPSTLNRALAENGGYTDQGWLVWSAIAKIFDQRIEVNVLSSPSHEAMDRALEAGQYSVVKFFLPMGIPHWVIVVSKEGQDYLIYDPTETEKEPRRLSEKTSGIYSLRIVRRTA</sequence>
<keyword evidence="2" id="KW-1185">Reference proteome</keyword>
<protein>
    <recommendedName>
        <fullName evidence="3">Peptidase C39-like domain-containing protein</fullName>
    </recommendedName>
</protein>
<accession>A0A7W7YP13</accession>
<dbReference type="PANTHER" id="PTHR40524">
    <property type="entry name" value="PEPTIDASE_C39_2 DOMAIN-CONTAINING PROTEIN"/>
    <property type="match status" value="1"/>
</dbReference>
<reference evidence="1 2" key="1">
    <citation type="submission" date="2020-08" db="EMBL/GenBank/DDBJ databases">
        <title>Genomic Encyclopedia of Type Strains, Phase IV (KMG-IV): sequencing the most valuable type-strain genomes for metagenomic binning, comparative biology and taxonomic classification.</title>
        <authorList>
            <person name="Goeker M."/>
        </authorList>
    </citation>
    <scope>NUCLEOTIDE SEQUENCE [LARGE SCALE GENOMIC DNA]</scope>
    <source>
        <strain evidence="1 2">DSM 12251</strain>
    </source>
</reference>
<evidence type="ECO:0008006" key="3">
    <source>
        <dbReference type="Google" id="ProtNLM"/>
    </source>
</evidence>
<dbReference type="Proteomes" id="UP000534294">
    <property type="component" value="Unassembled WGS sequence"/>
</dbReference>
<evidence type="ECO:0000313" key="2">
    <source>
        <dbReference type="Proteomes" id="UP000534294"/>
    </source>
</evidence>
<name>A0A7W7YP13_9BACT</name>
<gene>
    <name evidence="1" type="ORF">HNQ64_003812</name>
</gene>
<dbReference type="RefSeq" id="WP_184211415.1">
    <property type="nucleotide sequence ID" value="NZ_JACHIF010000009.1"/>
</dbReference>
<dbReference type="Gene3D" id="3.90.70.10">
    <property type="entry name" value="Cysteine proteinases"/>
    <property type="match status" value="1"/>
</dbReference>
<organism evidence="1 2">
    <name type="scientific">Prosthecobacter dejongeii</name>
    <dbReference type="NCBI Taxonomy" id="48465"/>
    <lineage>
        <taxon>Bacteria</taxon>
        <taxon>Pseudomonadati</taxon>
        <taxon>Verrucomicrobiota</taxon>
        <taxon>Verrucomicrobiia</taxon>
        <taxon>Verrucomicrobiales</taxon>
        <taxon>Verrucomicrobiaceae</taxon>
        <taxon>Prosthecobacter</taxon>
    </lineage>
</organism>
<proteinExistence type="predicted"/>
<evidence type="ECO:0000313" key="1">
    <source>
        <dbReference type="EMBL" id="MBB5039537.1"/>
    </source>
</evidence>
<comment type="caution">
    <text evidence="1">The sequence shown here is derived from an EMBL/GenBank/DDBJ whole genome shotgun (WGS) entry which is preliminary data.</text>
</comment>
<dbReference type="EMBL" id="JACHIF010000009">
    <property type="protein sequence ID" value="MBB5039537.1"/>
    <property type="molecule type" value="Genomic_DNA"/>
</dbReference>